<organism evidence="4 5">
    <name type="scientific">Streptomyces pini</name>
    <dbReference type="NCBI Taxonomy" id="1520580"/>
    <lineage>
        <taxon>Bacteria</taxon>
        <taxon>Bacillati</taxon>
        <taxon>Actinomycetota</taxon>
        <taxon>Actinomycetes</taxon>
        <taxon>Kitasatosporales</taxon>
        <taxon>Streptomycetaceae</taxon>
        <taxon>Streptomyces</taxon>
    </lineage>
</organism>
<dbReference type="InterPro" id="IPR002938">
    <property type="entry name" value="FAD-bd"/>
</dbReference>
<protein>
    <submittedName>
        <fullName evidence="4">2-polyprenyl-6-methoxyphenol hydroxylase</fullName>
    </submittedName>
</protein>
<dbReference type="GO" id="GO:0071949">
    <property type="term" value="F:FAD binding"/>
    <property type="evidence" value="ECO:0007669"/>
    <property type="project" value="InterPro"/>
</dbReference>
<proteinExistence type="predicted"/>
<feature type="domain" description="FAD-binding" evidence="3">
    <location>
        <begin position="6"/>
        <end position="344"/>
    </location>
</feature>
<dbReference type="RefSeq" id="WP_093848715.1">
    <property type="nucleotide sequence ID" value="NZ_FOSG01000004.1"/>
</dbReference>
<dbReference type="PANTHER" id="PTHR13789">
    <property type="entry name" value="MONOOXYGENASE"/>
    <property type="match status" value="1"/>
</dbReference>
<dbReference type="Proteomes" id="UP000198928">
    <property type="component" value="Unassembled WGS sequence"/>
</dbReference>
<keyword evidence="2" id="KW-0503">Monooxygenase</keyword>
<evidence type="ECO:0000259" key="3">
    <source>
        <dbReference type="Pfam" id="PF01494"/>
    </source>
</evidence>
<accession>A0A1I3XHK1</accession>
<dbReference type="PANTHER" id="PTHR13789:SF309">
    <property type="entry name" value="PUTATIVE (AFU_ORTHOLOGUE AFUA_6G14510)-RELATED"/>
    <property type="match status" value="1"/>
</dbReference>
<dbReference type="SUPFAM" id="SSF51905">
    <property type="entry name" value="FAD/NAD(P)-binding domain"/>
    <property type="match status" value="1"/>
</dbReference>
<evidence type="ECO:0000256" key="2">
    <source>
        <dbReference type="ARBA" id="ARBA00023033"/>
    </source>
</evidence>
<evidence type="ECO:0000313" key="4">
    <source>
        <dbReference type="EMBL" id="SFK18950.1"/>
    </source>
</evidence>
<dbReference type="InterPro" id="IPR050493">
    <property type="entry name" value="FAD-dep_Monooxygenase_BioMet"/>
</dbReference>
<dbReference type="InterPro" id="IPR036188">
    <property type="entry name" value="FAD/NAD-bd_sf"/>
</dbReference>
<gene>
    <name evidence="4" type="ORF">SAMN05192584_104176</name>
</gene>
<dbReference type="NCBIfam" id="NF005313">
    <property type="entry name" value="PRK06847.1"/>
    <property type="match status" value="1"/>
</dbReference>
<dbReference type="GO" id="GO:0004497">
    <property type="term" value="F:monooxygenase activity"/>
    <property type="evidence" value="ECO:0007669"/>
    <property type="project" value="UniProtKB-KW"/>
</dbReference>
<name>A0A1I3XHK1_9ACTN</name>
<dbReference type="Gene3D" id="3.50.50.60">
    <property type="entry name" value="FAD/NAD(P)-binding domain"/>
    <property type="match status" value="1"/>
</dbReference>
<sequence length="375" mass="39707">MSPARTVLVVGGGICGNALAVLLRRAGIAVDLVELSSDWSVQGSGITLQGNALRVLREVGVWEEVGQKGFGFDTLGLIAPDGTVLHVAEDIRTGGPELPATLGIRRPDLQHVLTGAVRAAGVRVRLGCAVESLEQDGDGVDVRLTDGTAGRYDLVVAADGLGSPTRAMAGIEDRPEPTGMGIWRVTAPRPRSVERTDLAYGGPAYIAGYCPTGEDALYAYLVEPARERAELSPSSYAAEMRALAAGYGGAWEEIRASITEDSAVNYTWFHRLLVEGPWHRGRVVLAGDAAHACPPTLAQGAAMSLEDALVLAELLTGGAGWDEETLAVYRERRMPRVRMVVENSVRLGAWLMEGVRGADVPGLIGRTMAVLGEHP</sequence>
<reference evidence="5" key="1">
    <citation type="submission" date="2016-10" db="EMBL/GenBank/DDBJ databases">
        <authorList>
            <person name="Varghese N."/>
            <person name="Submissions S."/>
        </authorList>
    </citation>
    <scope>NUCLEOTIDE SEQUENCE [LARGE SCALE GENOMIC DNA]</scope>
    <source>
        <strain evidence="5">PL19</strain>
    </source>
</reference>
<dbReference type="Pfam" id="PF01494">
    <property type="entry name" value="FAD_binding_3"/>
    <property type="match status" value="1"/>
</dbReference>
<evidence type="ECO:0000256" key="1">
    <source>
        <dbReference type="ARBA" id="ARBA00023002"/>
    </source>
</evidence>
<keyword evidence="5" id="KW-1185">Reference proteome</keyword>
<dbReference type="EMBL" id="FOSG01000004">
    <property type="protein sequence ID" value="SFK18950.1"/>
    <property type="molecule type" value="Genomic_DNA"/>
</dbReference>
<keyword evidence="1" id="KW-0560">Oxidoreductase</keyword>
<dbReference type="AlphaFoldDB" id="A0A1I3XHK1"/>
<dbReference type="OrthoDB" id="9782160at2"/>
<dbReference type="PRINTS" id="PR00420">
    <property type="entry name" value="RNGMNOXGNASE"/>
</dbReference>
<evidence type="ECO:0000313" key="5">
    <source>
        <dbReference type="Proteomes" id="UP000198928"/>
    </source>
</evidence>